<dbReference type="InterPro" id="IPR011053">
    <property type="entry name" value="Single_hybrid_motif"/>
</dbReference>
<evidence type="ECO:0000313" key="4">
    <source>
        <dbReference type="EMBL" id="QIK50975.1"/>
    </source>
</evidence>
<evidence type="ECO:0000256" key="1">
    <source>
        <dbReference type="ARBA" id="ARBA00023267"/>
    </source>
</evidence>
<feature type="domain" description="Lipoyl-binding" evidence="3">
    <location>
        <begin position="53"/>
        <end position="128"/>
    </location>
</feature>
<dbReference type="InterPro" id="IPR050709">
    <property type="entry name" value="Biotin_Carboxyl_Carrier/Decarb"/>
</dbReference>
<evidence type="ECO:0000256" key="2">
    <source>
        <dbReference type="SAM" id="MobiDB-lite"/>
    </source>
</evidence>
<organism evidence="4 5">
    <name type="scientific">Jeotgalibaca porci</name>
    <dbReference type="NCBI Taxonomy" id="1868793"/>
    <lineage>
        <taxon>Bacteria</taxon>
        <taxon>Bacillati</taxon>
        <taxon>Bacillota</taxon>
        <taxon>Bacilli</taxon>
        <taxon>Lactobacillales</taxon>
        <taxon>Carnobacteriaceae</taxon>
        <taxon>Jeotgalibaca</taxon>
    </lineage>
</organism>
<dbReference type="Proteomes" id="UP000501830">
    <property type="component" value="Chromosome"/>
</dbReference>
<dbReference type="Pfam" id="PF00364">
    <property type="entry name" value="Biotin_lipoyl"/>
    <property type="match status" value="1"/>
</dbReference>
<dbReference type="PROSITE" id="PS00188">
    <property type="entry name" value="BIOTIN"/>
    <property type="match status" value="1"/>
</dbReference>
<gene>
    <name evidence="4" type="ORF">G7058_02255</name>
</gene>
<dbReference type="PANTHER" id="PTHR45266">
    <property type="entry name" value="OXALOACETATE DECARBOXYLASE ALPHA CHAIN"/>
    <property type="match status" value="1"/>
</dbReference>
<dbReference type="RefSeq" id="WP_166062017.1">
    <property type="nucleotide sequence ID" value="NZ_CP049889.1"/>
</dbReference>
<dbReference type="SUPFAM" id="SSF51230">
    <property type="entry name" value="Single hybrid motif"/>
    <property type="match status" value="1"/>
</dbReference>
<accession>A0A6G7WFB0</accession>
<keyword evidence="5" id="KW-1185">Reference proteome</keyword>
<evidence type="ECO:0000313" key="5">
    <source>
        <dbReference type="Proteomes" id="UP000501830"/>
    </source>
</evidence>
<dbReference type="FunFam" id="2.40.50.100:FF:000003">
    <property type="entry name" value="Acetyl-CoA carboxylase biotin carboxyl carrier protein"/>
    <property type="match status" value="1"/>
</dbReference>
<dbReference type="GeneID" id="94552083"/>
<dbReference type="CDD" id="cd06850">
    <property type="entry name" value="biotinyl_domain"/>
    <property type="match status" value="1"/>
</dbReference>
<dbReference type="InterPro" id="IPR001882">
    <property type="entry name" value="Biotin_BS"/>
</dbReference>
<dbReference type="GO" id="GO:0003989">
    <property type="term" value="F:acetyl-CoA carboxylase activity"/>
    <property type="evidence" value="ECO:0007669"/>
    <property type="project" value="UniProtKB-EC"/>
</dbReference>
<evidence type="ECO:0000259" key="3">
    <source>
        <dbReference type="PROSITE" id="PS50968"/>
    </source>
</evidence>
<dbReference type="Gene3D" id="2.40.50.100">
    <property type="match status" value="1"/>
</dbReference>
<feature type="region of interest" description="Disordered" evidence="2">
    <location>
        <begin position="21"/>
        <end position="63"/>
    </location>
</feature>
<dbReference type="PROSITE" id="PS50968">
    <property type="entry name" value="BIOTINYL_LIPOYL"/>
    <property type="match status" value="1"/>
</dbReference>
<keyword evidence="1" id="KW-0092">Biotin</keyword>
<dbReference type="AlphaFoldDB" id="A0A6G7WFB0"/>
<dbReference type="EC" id="6.4.1.2" evidence="4"/>
<keyword evidence="4" id="KW-0436">Ligase</keyword>
<dbReference type="InterPro" id="IPR000089">
    <property type="entry name" value="Biotin_lipoyl"/>
</dbReference>
<dbReference type="PANTHER" id="PTHR45266:SF3">
    <property type="entry name" value="OXALOACETATE DECARBOXYLASE ALPHA CHAIN"/>
    <property type="match status" value="1"/>
</dbReference>
<sequence length="128" mass="13793">MLRKFRVNINDKEYMVEMEELTETPSTPQHEPITKVAPLPKADPKPLTPPVEPVAQGNGEAITAPMPGNILDIRVSVGESVVENQVVAVLEAMKMENEIVAPRSGTITAISTTKGSTINVGEAIVYLT</sequence>
<dbReference type="KEGG" id="jpo:G7058_02255"/>
<reference evidence="4 5" key="1">
    <citation type="journal article" date="2017" name="Int. J. Syst. Evol. Microbiol.">
        <title>Jeotgalibaca porci sp. nov. and Jeotgalibaca arthritidis sp. nov., isolated from pigs, and emended description of the genus Jeotgalibaca.</title>
        <authorList>
            <person name="Zamora L."/>
            <person name="Perez-Sancho M."/>
            <person name="Dominguez L."/>
            <person name="Fernandez-Garayzabal J.F."/>
            <person name="Vela A.I."/>
        </authorList>
    </citation>
    <scope>NUCLEOTIDE SEQUENCE [LARGE SCALE GENOMIC DNA]</scope>
    <source>
        <strain evidence="4 5">CCUG 69148</strain>
    </source>
</reference>
<proteinExistence type="predicted"/>
<dbReference type="EMBL" id="CP049889">
    <property type="protein sequence ID" value="QIK50975.1"/>
    <property type="molecule type" value="Genomic_DNA"/>
</dbReference>
<name>A0A6G7WFB0_9LACT</name>
<protein>
    <submittedName>
        <fullName evidence="4">Acetyl-CoA carboxylase biotin carboxyl carrier protein subunit</fullName>
        <ecNumber evidence="4">6.4.1.2</ecNumber>
    </submittedName>
</protein>